<dbReference type="SUPFAM" id="SSF52540">
    <property type="entry name" value="P-loop containing nucleoside triphosphate hydrolases"/>
    <property type="match status" value="2"/>
</dbReference>
<dbReference type="InterPro" id="IPR027417">
    <property type="entry name" value="P-loop_NTPase"/>
</dbReference>
<dbReference type="GO" id="GO:0051015">
    <property type="term" value="F:actin filament binding"/>
    <property type="evidence" value="ECO:0007669"/>
    <property type="project" value="TreeGrafter"/>
</dbReference>
<evidence type="ECO:0000256" key="1">
    <source>
        <dbReference type="ARBA" id="ARBA00008314"/>
    </source>
</evidence>
<evidence type="ECO:0000256" key="9">
    <source>
        <dbReference type="PROSITE-ProRule" id="PRU00782"/>
    </source>
</evidence>
<dbReference type="PROSITE" id="PS51126">
    <property type="entry name" value="DILUTE"/>
    <property type="match status" value="1"/>
</dbReference>
<dbReference type="PANTHER" id="PTHR13140">
    <property type="entry name" value="MYOSIN"/>
    <property type="match status" value="1"/>
</dbReference>
<keyword evidence="6 9" id="KW-0518">Myosin</keyword>
<dbReference type="CDD" id="cd23767">
    <property type="entry name" value="IQCD"/>
    <property type="match status" value="2"/>
</dbReference>
<keyword evidence="8 9" id="KW-0009">Actin-binding</keyword>
<feature type="coiled-coil region" evidence="10">
    <location>
        <begin position="947"/>
        <end position="1019"/>
    </location>
</feature>
<dbReference type="Gene3D" id="1.20.58.530">
    <property type="match status" value="1"/>
</dbReference>
<accession>A0A1E3QAQ5</accession>
<dbReference type="GO" id="GO:0016020">
    <property type="term" value="C:membrane"/>
    <property type="evidence" value="ECO:0007669"/>
    <property type="project" value="TreeGrafter"/>
</dbReference>
<evidence type="ECO:0000259" key="12">
    <source>
        <dbReference type="PROSITE" id="PS51456"/>
    </source>
</evidence>
<keyword evidence="7 9" id="KW-0505">Motor protein</keyword>
<evidence type="ECO:0000256" key="8">
    <source>
        <dbReference type="ARBA" id="ARBA00023203"/>
    </source>
</evidence>
<dbReference type="EMBL" id="KV454292">
    <property type="protein sequence ID" value="ODQ74212.1"/>
    <property type="molecule type" value="Genomic_DNA"/>
</dbReference>
<dbReference type="InterPro" id="IPR000048">
    <property type="entry name" value="IQ_motif_EF-hand-BS"/>
</dbReference>
<organism evidence="14 15">
    <name type="scientific">Lipomyces starkeyi NRRL Y-11557</name>
    <dbReference type="NCBI Taxonomy" id="675824"/>
    <lineage>
        <taxon>Eukaryota</taxon>
        <taxon>Fungi</taxon>
        <taxon>Dikarya</taxon>
        <taxon>Ascomycota</taxon>
        <taxon>Saccharomycotina</taxon>
        <taxon>Lipomycetes</taxon>
        <taxon>Lipomycetales</taxon>
        <taxon>Lipomycetaceae</taxon>
        <taxon>Lipomyces</taxon>
    </lineage>
</organism>
<dbReference type="GO" id="GO:0005524">
    <property type="term" value="F:ATP binding"/>
    <property type="evidence" value="ECO:0007669"/>
    <property type="project" value="UniProtKB-UniRule"/>
</dbReference>
<dbReference type="PRINTS" id="PR00193">
    <property type="entry name" value="MYOSINHEAVY"/>
</dbReference>
<gene>
    <name evidence="14" type="ORF">LIPSTDRAFT_2211</name>
</gene>
<evidence type="ECO:0000256" key="10">
    <source>
        <dbReference type="SAM" id="Coils"/>
    </source>
</evidence>
<dbReference type="CDD" id="cd15480">
    <property type="entry name" value="fMyo2p_CBD"/>
    <property type="match status" value="1"/>
</dbReference>
<dbReference type="CDD" id="cd01380">
    <property type="entry name" value="MYSc_Myo5"/>
    <property type="match status" value="1"/>
</dbReference>
<dbReference type="Gene3D" id="1.20.120.720">
    <property type="entry name" value="Myosin VI head, motor domain, U50 subdomain"/>
    <property type="match status" value="1"/>
</dbReference>
<dbReference type="InterPro" id="IPR036961">
    <property type="entry name" value="Kinesin_motor_dom_sf"/>
</dbReference>
<protein>
    <recommendedName>
        <fullName evidence="16">Myosin-2</fullName>
    </recommendedName>
</protein>
<evidence type="ECO:0000256" key="2">
    <source>
        <dbReference type="ARBA" id="ARBA00022737"/>
    </source>
</evidence>
<keyword evidence="3 9" id="KW-0547">Nucleotide-binding</keyword>
<evidence type="ECO:0000256" key="6">
    <source>
        <dbReference type="ARBA" id="ARBA00023123"/>
    </source>
</evidence>
<evidence type="ECO:0000313" key="14">
    <source>
        <dbReference type="EMBL" id="ODQ74212.1"/>
    </source>
</evidence>
<dbReference type="SUPFAM" id="SSF50084">
    <property type="entry name" value="Myosin S1 fragment, N-terminal domain"/>
    <property type="match status" value="1"/>
</dbReference>
<dbReference type="STRING" id="675824.A0A1E3QAQ5"/>
<evidence type="ECO:0000313" key="15">
    <source>
        <dbReference type="Proteomes" id="UP000094385"/>
    </source>
</evidence>
<reference evidence="14 15" key="1">
    <citation type="journal article" date="2016" name="Proc. Natl. Acad. Sci. U.S.A.">
        <title>Comparative genomics of biotechnologically important yeasts.</title>
        <authorList>
            <person name="Riley R."/>
            <person name="Haridas S."/>
            <person name="Wolfe K.H."/>
            <person name="Lopes M.R."/>
            <person name="Hittinger C.T."/>
            <person name="Goeker M."/>
            <person name="Salamov A.A."/>
            <person name="Wisecaver J.H."/>
            <person name="Long T.M."/>
            <person name="Calvey C.H."/>
            <person name="Aerts A.L."/>
            <person name="Barry K.W."/>
            <person name="Choi C."/>
            <person name="Clum A."/>
            <person name="Coughlan A.Y."/>
            <person name="Deshpande S."/>
            <person name="Douglass A.P."/>
            <person name="Hanson S.J."/>
            <person name="Klenk H.-P."/>
            <person name="LaButti K.M."/>
            <person name="Lapidus A."/>
            <person name="Lindquist E.A."/>
            <person name="Lipzen A.M."/>
            <person name="Meier-Kolthoff J.P."/>
            <person name="Ohm R.A."/>
            <person name="Otillar R.P."/>
            <person name="Pangilinan J.L."/>
            <person name="Peng Y."/>
            <person name="Rokas A."/>
            <person name="Rosa C.A."/>
            <person name="Scheuner C."/>
            <person name="Sibirny A.A."/>
            <person name="Slot J.C."/>
            <person name="Stielow J.B."/>
            <person name="Sun H."/>
            <person name="Kurtzman C.P."/>
            <person name="Blackwell M."/>
            <person name="Grigoriev I.V."/>
            <person name="Jeffries T.W."/>
        </authorList>
    </citation>
    <scope>NUCLEOTIDE SEQUENCE [LARGE SCALE GENOMIC DNA]</scope>
    <source>
        <strain evidence="14 15">NRRL Y-11557</strain>
    </source>
</reference>
<name>A0A1E3QAQ5_LIPST</name>
<dbReference type="Gene3D" id="3.30.70.1590">
    <property type="match status" value="1"/>
</dbReference>
<dbReference type="PROSITE" id="PS51844">
    <property type="entry name" value="SH3_LIKE"/>
    <property type="match status" value="1"/>
</dbReference>
<evidence type="ECO:0000259" key="13">
    <source>
        <dbReference type="PROSITE" id="PS51844"/>
    </source>
</evidence>
<feature type="region of interest" description="Actin-binding" evidence="9">
    <location>
        <begin position="654"/>
        <end position="676"/>
    </location>
</feature>
<dbReference type="FunFam" id="1.10.10.820:FF:000001">
    <property type="entry name" value="Myosin heavy chain"/>
    <property type="match status" value="1"/>
</dbReference>
<feature type="domain" description="Myosin motor" evidence="12">
    <location>
        <begin position="74"/>
        <end position="774"/>
    </location>
</feature>
<dbReference type="GO" id="GO:0016459">
    <property type="term" value="C:myosin complex"/>
    <property type="evidence" value="ECO:0007669"/>
    <property type="project" value="UniProtKB-KW"/>
</dbReference>
<evidence type="ECO:0000256" key="5">
    <source>
        <dbReference type="ARBA" id="ARBA00023054"/>
    </source>
</evidence>
<sequence>MVSHFEVGTKCWQPDEQEGWVQAEVTAKTVEGGKVTLELTLENGITNNVTCSEEDFEDENSPSLPPLCNPPILEANEDLTNLSYLNEPAVMHAIRMRYQQLSIYTYSGIVLIATNPFQRVDSLYSPDIIQMYSGKRRGELEPHLFAIAEDAYRCMIRDNKNQTIVVSGESGAGKTVSAKFIMRYFATVEDVDKPRSRKGGKSDSLSQTEEQILATNPIMEAFGNAKTTRNDNSSRFGKYIEILFDSNPDIVGAKIRTYLLERSRLVFQPATERNYHIFYQLCAGATDEEREALGLLPVEEFQYMNQGGDAVIPNVDDAEEFQLTRNALTTIGIDSETQTRIFQILAALLHIGNISITAGRTDSNLSSTEPSLVRVCDLLGIDSFSFAKWITKKQIITRSEKIVTNLNYKQAIVVRDSVSKFIYSALFDWLVAIINRSLAPPEIEQAAKSFIGVLDIYGFEHFQKNSFEQFCINYANEKLQQEFNQHVFKLEQDEYVREEIEWTFIEFSDNQPCIDLIEARIGILSLLDEESRLPSGSDDSWIQKLYTNFDVEKHNTYFKKPRFGKTAFTVHHYAMDVTYDSEGFIEKNRDAVPDEHMEVLMASKNDFLKEVLKTSIDVAKAEPPQPAVKQAPGKRLGTASNRKPTLGGIFKGSLIELMSTINSTNVHYIRCIKPNEAKEAWKFEGPMVLNQLRACGVLETIRISCEGFPTRWTFEEFVSRYYMLVNSSYWEKPIQEMADAILSKAITQPNRYQLGKTKIFFRAGMLAYLENLRSQRLNECAVLLQKNLKKLYFRNRYLEIRRSIIASQASIRGYLARRTVEKIRLSAAATKVQTAWRSYSARKSFLETRRAVVKTQAVLRGYLVRKSLLKGQQQCAAIMIQNTFRGYVARKSYTDFVRKVVIVQSLYRRRQARKELLALKTEARSINHFKEVSYRLENKVVELTQILATRTQENKKLVLQIEHMEQQLSSWQQKHNELQEYVKELETEAGTVNDQMKHALDLEIKLEDMTEKYSQALTKFHNQELESEEIRKSLSTKTVELGEALQAAKKERVDAELSLNEEIQKLKDEIQRLASRGPANGYMNGDSQVNGIANGMISLQGGKSSRTLKRHSVNTPVKDTEVSLLTPKNFNPRPASLASAPVVSPGYFAAFGDSEKDQFFQPLNIDNEIETILDRLEDIQLEVVKGLIQTLVIPHPSGQNPMTANEVLFPAHIINLVTSEMWRLGFVKESELLLALAMQTIQEQVMSYEGEEIIMPGTFWLSNVHEMLSFVCLAELNVVENEQTTNMDPVEFQEYERLVGMVKHDLENLEFNIYHTWMKELKKILHKMIVPAVIESQSLPGFVTNEGSRFLSKVLGTSGPSYSMDDLLNFLNRIHKAMKVYYLEEEVVRQVVMELLKLVGVTAFNDLLSRRNFLSWKRGLQISYNITRIEEWCKSNDVPEGTLKLEHLMQATKLLQLKKSTVNDIEIIYDICWTLTASQIQKLISQYQVADYEAPISSEILKVIAKKAIIADQDVLLLEQVPLDDSGPFEIALPRQMTVLETYMPGWLQVPNLRRLTELTANNSRN</sequence>
<dbReference type="PANTHER" id="PTHR13140:SF706">
    <property type="entry name" value="DILUTE CLASS UNCONVENTIONAL MYOSIN, ISOFORM C"/>
    <property type="match status" value="1"/>
</dbReference>
<dbReference type="Pfam" id="PF01843">
    <property type="entry name" value="DIL"/>
    <property type="match status" value="1"/>
</dbReference>
<dbReference type="InterPro" id="IPR046943">
    <property type="entry name" value="Fungal_Myo2/2A_CBD"/>
</dbReference>
<dbReference type="Gene3D" id="3.40.850.10">
    <property type="entry name" value="Kinesin motor domain"/>
    <property type="match status" value="1"/>
</dbReference>
<dbReference type="GO" id="GO:0005737">
    <property type="term" value="C:cytoplasm"/>
    <property type="evidence" value="ECO:0007669"/>
    <property type="project" value="TreeGrafter"/>
</dbReference>
<evidence type="ECO:0000256" key="4">
    <source>
        <dbReference type="ARBA" id="ARBA00022840"/>
    </source>
</evidence>
<dbReference type="GO" id="GO:0007015">
    <property type="term" value="P:actin filament organization"/>
    <property type="evidence" value="ECO:0007669"/>
    <property type="project" value="TreeGrafter"/>
</dbReference>
<feature type="binding site" evidence="9">
    <location>
        <begin position="168"/>
        <end position="175"/>
    </location>
    <ligand>
        <name>ATP</name>
        <dbReference type="ChEBI" id="CHEBI:30616"/>
    </ligand>
</feature>
<comment type="similarity">
    <text evidence="1 9">Belongs to the TRAFAC class myosin-kinesin ATPase superfamily. Myosin family.</text>
</comment>
<evidence type="ECO:0000256" key="7">
    <source>
        <dbReference type="ARBA" id="ARBA00023175"/>
    </source>
</evidence>
<dbReference type="InterPro" id="IPR001609">
    <property type="entry name" value="Myosin_head_motor_dom-like"/>
</dbReference>
<evidence type="ECO:0008006" key="16">
    <source>
        <dbReference type="Google" id="ProtNLM"/>
    </source>
</evidence>
<dbReference type="Gene3D" id="1.10.10.820">
    <property type="match status" value="1"/>
</dbReference>
<keyword evidence="4 9" id="KW-0067">ATP-binding</keyword>
<evidence type="ECO:0000256" key="3">
    <source>
        <dbReference type="ARBA" id="ARBA00022741"/>
    </source>
</evidence>
<dbReference type="Pfam" id="PF00063">
    <property type="entry name" value="Myosin_head"/>
    <property type="match status" value="1"/>
</dbReference>
<dbReference type="InterPro" id="IPR002710">
    <property type="entry name" value="Dilute_dom"/>
</dbReference>
<dbReference type="Pfam" id="PF00612">
    <property type="entry name" value="IQ"/>
    <property type="match status" value="3"/>
</dbReference>
<keyword evidence="2" id="KW-0677">Repeat</keyword>
<dbReference type="InterPro" id="IPR036103">
    <property type="entry name" value="MYSc_Myo5"/>
</dbReference>
<dbReference type="PROSITE" id="PS51456">
    <property type="entry name" value="MYOSIN_MOTOR"/>
    <property type="match status" value="1"/>
</dbReference>
<feature type="domain" description="Dilute" evidence="11">
    <location>
        <begin position="1235"/>
        <end position="1512"/>
    </location>
</feature>
<feature type="coiled-coil region" evidence="10">
    <location>
        <begin position="1045"/>
        <end position="1076"/>
    </location>
</feature>
<feature type="domain" description="Myosin N-terminal SH3-like" evidence="13">
    <location>
        <begin position="6"/>
        <end position="61"/>
    </location>
</feature>
<dbReference type="InterPro" id="IPR004009">
    <property type="entry name" value="SH3_Myosin"/>
</dbReference>
<keyword evidence="5 10" id="KW-0175">Coiled coil</keyword>
<dbReference type="Gene3D" id="1.20.5.190">
    <property type="match status" value="3"/>
</dbReference>
<dbReference type="SMART" id="SM00242">
    <property type="entry name" value="MYSc"/>
    <property type="match status" value="1"/>
</dbReference>
<dbReference type="SMART" id="SM00015">
    <property type="entry name" value="IQ"/>
    <property type="match status" value="5"/>
</dbReference>
<dbReference type="PROSITE" id="PS50096">
    <property type="entry name" value="IQ"/>
    <property type="match status" value="4"/>
</dbReference>
<proteinExistence type="inferred from homology"/>
<dbReference type="OrthoDB" id="6108017at2759"/>
<dbReference type="GO" id="GO:0000146">
    <property type="term" value="F:microfilament motor activity"/>
    <property type="evidence" value="ECO:0007669"/>
    <property type="project" value="TreeGrafter"/>
</dbReference>
<dbReference type="Proteomes" id="UP000094385">
    <property type="component" value="Unassembled WGS sequence"/>
</dbReference>
<evidence type="ECO:0000259" key="11">
    <source>
        <dbReference type="PROSITE" id="PS51126"/>
    </source>
</evidence>
<dbReference type="SMART" id="SM01132">
    <property type="entry name" value="DIL"/>
    <property type="match status" value="1"/>
</dbReference>
<keyword evidence="15" id="KW-1185">Reference proteome</keyword>